<dbReference type="Proteomes" id="UP000821865">
    <property type="component" value="Chromosome 8"/>
</dbReference>
<keyword evidence="2" id="KW-1185">Reference proteome</keyword>
<sequence length="387" mass="43094">MEDHEMALLNEPDVTTRRGNSAARYTTPDLSWLSGTLDVSWRCEVDLGSDHSVIGIMIRSFRYRAVLGTARITDWDKKKALQKFTQETATTSKTPYVDASLTHMCVARRSLTRWWKRQRHNRKLAKRIAVLNKQIAEHAAKLCRENWLKTCDGLQGKLLTLLEGLKANYLKREKSQYPVPETYEGPDNEELDRPFTMTELWTAIDESNKRSSAGRDAITYILLGNMSGAAARAHLGVLLGPDTLNRSSIPQSPGANDQPDGLGTAKTHSRVRACYRLRVCCCLLLFLLGCFCLVQDLFSSAVSTSTRSCSPRQIRAQPATKLSATVEFLHYTIDPEGMRLSGAGFFRLDKPLIVSIVGALITFTIILVQTSDELTHRLGDNAASTAS</sequence>
<dbReference type="EMBL" id="CM023477">
    <property type="protein sequence ID" value="KAH7937456.1"/>
    <property type="molecule type" value="Genomic_DNA"/>
</dbReference>
<name>A0ACB8C934_DERSI</name>
<organism evidence="1 2">
    <name type="scientific">Dermacentor silvarum</name>
    <name type="common">Tick</name>
    <dbReference type="NCBI Taxonomy" id="543639"/>
    <lineage>
        <taxon>Eukaryota</taxon>
        <taxon>Metazoa</taxon>
        <taxon>Ecdysozoa</taxon>
        <taxon>Arthropoda</taxon>
        <taxon>Chelicerata</taxon>
        <taxon>Arachnida</taxon>
        <taxon>Acari</taxon>
        <taxon>Parasitiformes</taxon>
        <taxon>Ixodida</taxon>
        <taxon>Ixodoidea</taxon>
        <taxon>Ixodidae</taxon>
        <taxon>Rhipicephalinae</taxon>
        <taxon>Dermacentor</taxon>
    </lineage>
</organism>
<gene>
    <name evidence="1" type="ORF">HPB49_012516</name>
</gene>
<protein>
    <submittedName>
        <fullName evidence="1">Uncharacterized protein</fullName>
    </submittedName>
</protein>
<evidence type="ECO:0000313" key="2">
    <source>
        <dbReference type="Proteomes" id="UP000821865"/>
    </source>
</evidence>
<reference evidence="1" key="1">
    <citation type="submission" date="2020-05" db="EMBL/GenBank/DDBJ databases">
        <title>Large-scale comparative analyses of tick genomes elucidate their genetic diversity and vector capacities.</title>
        <authorList>
            <person name="Jia N."/>
            <person name="Wang J."/>
            <person name="Shi W."/>
            <person name="Du L."/>
            <person name="Sun Y."/>
            <person name="Zhan W."/>
            <person name="Jiang J."/>
            <person name="Wang Q."/>
            <person name="Zhang B."/>
            <person name="Ji P."/>
            <person name="Sakyi L.B."/>
            <person name="Cui X."/>
            <person name="Yuan T."/>
            <person name="Jiang B."/>
            <person name="Yang W."/>
            <person name="Lam T.T.-Y."/>
            <person name="Chang Q."/>
            <person name="Ding S."/>
            <person name="Wang X."/>
            <person name="Zhu J."/>
            <person name="Ruan X."/>
            <person name="Zhao L."/>
            <person name="Wei J."/>
            <person name="Que T."/>
            <person name="Du C."/>
            <person name="Cheng J."/>
            <person name="Dai P."/>
            <person name="Han X."/>
            <person name="Huang E."/>
            <person name="Gao Y."/>
            <person name="Liu J."/>
            <person name="Shao H."/>
            <person name="Ye R."/>
            <person name="Li L."/>
            <person name="Wei W."/>
            <person name="Wang X."/>
            <person name="Wang C."/>
            <person name="Yang T."/>
            <person name="Huo Q."/>
            <person name="Li W."/>
            <person name="Guo W."/>
            <person name="Chen H."/>
            <person name="Zhou L."/>
            <person name="Ni X."/>
            <person name="Tian J."/>
            <person name="Zhou Y."/>
            <person name="Sheng Y."/>
            <person name="Liu T."/>
            <person name="Pan Y."/>
            <person name="Xia L."/>
            <person name="Li J."/>
            <person name="Zhao F."/>
            <person name="Cao W."/>
        </authorList>
    </citation>
    <scope>NUCLEOTIDE SEQUENCE</scope>
    <source>
        <strain evidence="1">Dsil-2018</strain>
    </source>
</reference>
<evidence type="ECO:0000313" key="1">
    <source>
        <dbReference type="EMBL" id="KAH7937456.1"/>
    </source>
</evidence>
<comment type="caution">
    <text evidence="1">The sequence shown here is derived from an EMBL/GenBank/DDBJ whole genome shotgun (WGS) entry which is preliminary data.</text>
</comment>
<accession>A0ACB8C934</accession>
<proteinExistence type="predicted"/>